<sequence>MKYIVKIKVGDCEANFGYEDAMIAARFMQEAIETKTEGPDSVEITMEAREEQSDK</sequence>
<dbReference type="EMBL" id="BK015290">
    <property type="protein sequence ID" value="DAD99648.1"/>
    <property type="molecule type" value="Genomic_DNA"/>
</dbReference>
<evidence type="ECO:0000313" key="1">
    <source>
        <dbReference type="EMBL" id="DAD99648.1"/>
    </source>
</evidence>
<proteinExistence type="predicted"/>
<name>A0A8S5NZN0_9CAUD</name>
<organism evidence="1">
    <name type="scientific">Siphoviridae sp. ct6bb17</name>
    <dbReference type="NCBI Taxonomy" id="2825345"/>
    <lineage>
        <taxon>Viruses</taxon>
        <taxon>Duplodnaviria</taxon>
        <taxon>Heunggongvirae</taxon>
        <taxon>Uroviricota</taxon>
        <taxon>Caudoviricetes</taxon>
    </lineage>
</organism>
<reference evidence="1" key="1">
    <citation type="journal article" date="2021" name="Proc. Natl. Acad. Sci. U.S.A.">
        <title>A Catalog of Tens of Thousands of Viruses from Human Metagenomes Reveals Hidden Associations with Chronic Diseases.</title>
        <authorList>
            <person name="Tisza M.J."/>
            <person name="Buck C.B."/>
        </authorList>
    </citation>
    <scope>NUCLEOTIDE SEQUENCE</scope>
    <source>
        <strain evidence="1">Ct6bb17</strain>
    </source>
</reference>
<accession>A0A8S5NZN0</accession>
<protein>
    <submittedName>
        <fullName evidence="1">Uncharacterized protein</fullName>
    </submittedName>
</protein>